<protein>
    <recommendedName>
        <fullName evidence="5">FBD domain-containing protein</fullName>
    </recommendedName>
</protein>
<organism evidence="3 4">
    <name type="scientific">Triticum urartu</name>
    <name type="common">Red wild einkorn</name>
    <name type="synonym">Crithodium urartu</name>
    <dbReference type="NCBI Taxonomy" id="4572"/>
    <lineage>
        <taxon>Eukaryota</taxon>
        <taxon>Viridiplantae</taxon>
        <taxon>Streptophyta</taxon>
        <taxon>Embryophyta</taxon>
        <taxon>Tracheophyta</taxon>
        <taxon>Spermatophyta</taxon>
        <taxon>Magnoliopsida</taxon>
        <taxon>Liliopsida</taxon>
        <taxon>Poales</taxon>
        <taxon>Poaceae</taxon>
        <taxon>BOP clade</taxon>
        <taxon>Pooideae</taxon>
        <taxon>Triticodae</taxon>
        <taxon>Triticeae</taxon>
        <taxon>Triticinae</taxon>
        <taxon>Triticum</taxon>
    </lineage>
</organism>
<feature type="domain" description="FBD" evidence="1">
    <location>
        <begin position="62"/>
        <end position="104"/>
    </location>
</feature>
<dbReference type="PANTHER" id="PTHR32141:SF168">
    <property type="entry name" value="OS12G0595200 PROTEIN"/>
    <property type="match status" value="1"/>
</dbReference>
<dbReference type="AlphaFoldDB" id="A0A8R7RFP3"/>
<keyword evidence="4" id="KW-1185">Reference proteome</keyword>
<dbReference type="InterPro" id="IPR055302">
    <property type="entry name" value="F-box_dom-containing"/>
</dbReference>
<reference evidence="3" key="2">
    <citation type="submission" date="2022-06" db="UniProtKB">
        <authorList>
            <consortium name="EnsemblPlants"/>
        </authorList>
    </citation>
    <scope>IDENTIFICATION</scope>
</reference>
<evidence type="ECO:0000313" key="3">
    <source>
        <dbReference type="EnsemblPlants" id="TuG1812S0002871300.01.T01"/>
    </source>
</evidence>
<evidence type="ECO:0008006" key="5">
    <source>
        <dbReference type="Google" id="ProtNLM"/>
    </source>
</evidence>
<evidence type="ECO:0000259" key="1">
    <source>
        <dbReference type="Pfam" id="PF08387"/>
    </source>
</evidence>
<feature type="domain" description="F-box/LRR-repeat protein 15/At3g58940/PEG3-like LRR" evidence="2">
    <location>
        <begin position="2"/>
        <end position="43"/>
    </location>
</feature>
<dbReference type="Pfam" id="PF08387">
    <property type="entry name" value="FBD"/>
    <property type="match status" value="1"/>
</dbReference>
<dbReference type="Proteomes" id="UP000015106">
    <property type="component" value="Unassembled WGS sequence"/>
</dbReference>
<dbReference type="Gramene" id="TuG1812S0002871300.01.T01">
    <property type="protein sequence ID" value="TuG1812S0002871300.01.T01"/>
    <property type="gene ID" value="TuG1812S0002871300.01"/>
</dbReference>
<reference evidence="4" key="1">
    <citation type="journal article" date="2013" name="Nature">
        <title>Draft genome of the wheat A-genome progenitor Triticum urartu.</title>
        <authorList>
            <person name="Ling H.Q."/>
            <person name="Zhao S."/>
            <person name="Liu D."/>
            <person name="Wang J."/>
            <person name="Sun H."/>
            <person name="Zhang C."/>
            <person name="Fan H."/>
            <person name="Li D."/>
            <person name="Dong L."/>
            <person name="Tao Y."/>
            <person name="Gao C."/>
            <person name="Wu H."/>
            <person name="Li Y."/>
            <person name="Cui Y."/>
            <person name="Guo X."/>
            <person name="Zheng S."/>
            <person name="Wang B."/>
            <person name="Yu K."/>
            <person name="Liang Q."/>
            <person name="Yang W."/>
            <person name="Lou X."/>
            <person name="Chen J."/>
            <person name="Feng M."/>
            <person name="Jian J."/>
            <person name="Zhang X."/>
            <person name="Luo G."/>
            <person name="Jiang Y."/>
            <person name="Liu J."/>
            <person name="Wang Z."/>
            <person name="Sha Y."/>
            <person name="Zhang B."/>
            <person name="Wu H."/>
            <person name="Tang D."/>
            <person name="Shen Q."/>
            <person name="Xue P."/>
            <person name="Zou S."/>
            <person name="Wang X."/>
            <person name="Liu X."/>
            <person name="Wang F."/>
            <person name="Yang Y."/>
            <person name="An X."/>
            <person name="Dong Z."/>
            <person name="Zhang K."/>
            <person name="Zhang X."/>
            <person name="Luo M.C."/>
            <person name="Dvorak J."/>
            <person name="Tong Y."/>
            <person name="Wang J."/>
            <person name="Yang H."/>
            <person name="Li Z."/>
            <person name="Wang D."/>
            <person name="Zhang A."/>
            <person name="Wang J."/>
        </authorList>
    </citation>
    <scope>NUCLEOTIDE SEQUENCE</scope>
    <source>
        <strain evidence="4">cv. G1812</strain>
    </source>
</reference>
<dbReference type="InterPro" id="IPR006566">
    <property type="entry name" value="FBD"/>
</dbReference>
<accession>A0A8R7RFP3</accession>
<dbReference type="EnsemblPlants" id="TuG1812S0002871300.01.T01">
    <property type="protein sequence ID" value="TuG1812S0002871300.01.T01"/>
    <property type="gene ID" value="TuG1812S0002871300.01"/>
</dbReference>
<sequence>MIVVSLTTTMHTVKVLALHHVGPDLYAVLDLLKCFPCLQSLYIIWFSHPLSKNVRTYVSLDDPIECLEHRLKKVALKIYNGKGPIVDFARFLILNAKVLERMEIGLDGNHDDEWMANEKRKLRVEDRASQDAQFEFKRSSWSFLAHMGANLHYMSKTDPF</sequence>
<evidence type="ECO:0000259" key="2">
    <source>
        <dbReference type="Pfam" id="PF24758"/>
    </source>
</evidence>
<proteinExistence type="predicted"/>
<name>A0A8R7RFP3_TRIUA</name>
<dbReference type="Pfam" id="PF24758">
    <property type="entry name" value="LRR_At5g56370"/>
    <property type="match status" value="1"/>
</dbReference>
<dbReference type="InterPro" id="IPR055411">
    <property type="entry name" value="LRR_FXL15/At3g58940/PEG3-like"/>
</dbReference>
<evidence type="ECO:0000313" key="4">
    <source>
        <dbReference type="Proteomes" id="UP000015106"/>
    </source>
</evidence>
<dbReference type="PANTHER" id="PTHR32141">
    <property type="match status" value="1"/>
</dbReference>